<accession>A0ACA9LMK9</accession>
<keyword evidence="2" id="KW-1185">Reference proteome</keyword>
<evidence type="ECO:0000313" key="2">
    <source>
        <dbReference type="Proteomes" id="UP000789920"/>
    </source>
</evidence>
<gene>
    <name evidence="1" type="ORF">RPERSI_LOCUS3505</name>
</gene>
<reference evidence="1" key="1">
    <citation type="submission" date="2021-06" db="EMBL/GenBank/DDBJ databases">
        <authorList>
            <person name="Kallberg Y."/>
            <person name="Tangrot J."/>
            <person name="Rosling A."/>
        </authorList>
    </citation>
    <scope>NUCLEOTIDE SEQUENCE</scope>
    <source>
        <strain evidence="1">MA461A</strain>
    </source>
</reference>
<proteinExistence type="predicted"/>
<protein>
    <submittedName>
        <fullName evidence="1">36169_t:CDS:1</fullName>
    </submittedName>
</protein>
<organism evidence="1 2">
    <name type="scientific">Racocetra persica</name>
    <dbReference type="NCBI Taxonomy" id="160502"/>
    <lineage>
        <taxon>Eukaryota</taxon>
        <taxon>Fungi</taxon>
        <taxon>Fungi incertae sedis</taxon>
        <taxon>Mucoromycota</taxon>
        <taxon>Glomeromycotina</taxon>
        <taxon>Glomeromycetes</taxon>
        <taxon>Diversisporales</taxon>
        <taxon>Gigasporaceae</taxon>
        <taxon>Racocetra</taxon>
    </lineage>
</organism>
<sequence>MNPFIVENKKFSRFLDEESEIYKDPDYEYALLDDSNSDMQSELSCNSASTITSRNLVEGESSTFIKGENFTFTEAVSNFIKAYSNSNLVENDNLENNIDWLDSELDIISEAGSNESHIADFDNEELDVEISNHKTNEVSEQYIVLDFIDRKIQQYPNSRYRSLKQLTGIW</sequence>
<feature type="non-terminal residue" evidence="1">
    <location>
        <position position="170"/>
    </location>
</feature>
<dbReference type="EMBL" id="CAJVQC010004382">
    <property type="protein sequence ID" value="CAG8539860.1"/>
    <property type="molecule type" value="Genomic_DNA"/>
</dbReference>
<comment type="caution">
    <text evidence="1">The sequence shown here is derived from an EMBL/GenBank/DDBJ whole genome shotgun (WGS) entry which is preliminary data.</text>
</comment>
<dbReference type="Proteomes" id="UP000789920">
    <property type="component" value="Unassembled WGS sequence"/>
</dbReference>
<name>A0ACA9LMK9_9GLOM</name>
<evidence type="ECO:0000313" key="1">
    <source>
        <dbReference type="EMBL" id="CAG8539860.1"/>
    </source>
</evidence>